<protein>
    <submittedName>
        <fullName evidence="1">Uncharacterized protein</fullName>
    </submittedName>
</protein>
<evidence type="ECO:0000313" key="1">
    <source>
        <dbReference type="EMBL" id="AIW18706.1"/>
    </source>
</evidence>
<dbReference type="AlphaFoldDB" id="A0AAN0SBJ8"/>
<dbReference type="RefSeq" id="WP_043007853.1">
    <property type="nucleotide sequence ID" value="NZ_CP009617.1"/>
</dbReference>
<reference evidence="1 2" key="1">
    <citation type="submission" date="2014-10" db="EMBL/GenBank/DDBJ databases">
        <title>The Complete Genome Sequence for the Shellfish Pathogen Vibrio coralliilyticus RE98 Isolated from a Shellfish Hatchery.</title>
        <authorList>
            <person name="Richards G.P."/>
            <person name="Bono J.L."/>
            <person name="Watson M.A."/>
            <person name="Needleman D.S."/>
        </authorList>
    </citation>
    <scope>NUCLEOTIDE SEQUENCE [LARGE SCALE GENOMIC DNA]</scope>
    <source>
        <strain evidence="1 2">RE98</strain>
    </source>
</reference>
<proteinExistence type="predicted"/>
<keyword evidence="2" id="KW-1185">Reference proteome</keyword>
<dbReference type="EMBL" id="CP009617">
    <property type="protein sequence ID" value="AIW18706.1"/>
    <property type="molecule type" value="Genomic_DNA"/>
</dbReference>
<dbReference type="KEGG" id="vcy:IX92_06445"/>
<organism evidence="1 2">
    <name type="scientific">Vibrio coralliilyticus</name>
    <dbReference type="NCBI Taxonomy" id="190893"/>
    <lineage>
        <taxon>Bacteria</taxon>
        <taxon>Pseudomonadati</taxon>
        <taxon>Pseudomonadota</taxon>
        <taxon>Gammaproteobacteria</taxon>
        <taxon>Vibrionales</taxon>
        <taxon>Vibrionaceae</taxon>
        <taxon>Vibrio</taxon>
    </lineage>
</organism>
<name>A0AAN0SBJ8_9VIBR</name>
<sequence length="70" mass="8393">MQEPQTKEFWGCVLDELTQTSEHEFLEIYVNSVDEWEALRLIAWQSLELNVEHSHTFIDEVFKVARINNR</sequence>
<gene>
    <name evidence="1" type="ORF">IX92_06445</name>
</gene>
<accession>A0AAN0SBJ8</accession>
<dbReference type="Proteomes" id="UP000030081">
    <property type="component" value="Chromosome 1"/>
</dbReference>
<evidence type="ECO:0000313" key="2">
    <source>
        <dbReference type="Proteomes" id="UP000030081"/>
    </source>
</evidence>